<comment type="caution">
    <text evidence="4">The sequence shown here is derived from an EMBL/GenBank/DDBJ whole genome shotgun (WGS) entry which is preliminary data.</text>
</comment>
<evidence type="ECO:0000256" key="1">
    <source>
        <dbReference type="SAM" id="SignalP"/>
    </source>
</evidence>
<dbReference type="Gene3D" id="2.60.40.10">
    <property type="entry name" value="Immunoglobulins"/>
    <property type="match status" value="3"/>
</dbReference>
<dbReference type="InterPro" id="IPR025965">
    <property type="entry name" value="FlgD/Vpr_Ig-like"/>
</dbReference>
<keyword evidence="5" id="KW-1185">Reference proteome</keyword>
<dbReference type="InterPro" id="IPR001769">
    <property type="entry name" value="Gingipain"/>
</dbReference>
<dbReference type="InterPro" id="IPR013783">
    <property type="entry name" value="Ig-like_fold"/>
</dbReference>
<dbReference type="Proteomes" id="UP000295334">
    <property type="component" value="Unassembled WGS sequence"/>
</dbReference>
<proteinExistence type="predicted"/>
<gene>
    <name evidence="4" type="ORF">EPD60_05430</name>
</gene>
<reference evidence="4 5" key="1">
    <citation type="submission" date="2019-03" db="EMBL/GenBank/DDBJ databases">
        <authorList>
            <person name="Kim M.K.M."/>
        </authorList>
    </citation>
    <scope>NUCLEOTIDE SEQUENCE [LARGE SCALE GENOMIC DNA]</scope>
    <source>
        <strain evidence="4 5">17J68-12</strain>
    </source>
</reference>
<evidence type="ECO:0000259" key="2">
    <source>
        <dbReference type="Pfam" id="PF01364"/>
    </source>
</evidence>
<dbReference type="Gene3D" id="3.40.50.1460">
    <property type="match status" value="1"/>
</dbReference>
<dbReference type="OrthoDB" id="9757650at2"/>
<feature type="signal peptide" evidence="1">
    <location>
        <begin position="1"/>
        <end position="33"/>
    </location>
</feature>
<feature type="chain" id="PRO_5020612735" evidence="1">
    <location>
        <begin position="34"/>
        <end position="1694"/>
    </location>
</feature>
<dbReference type="EMBL" id="SJZI01000008">
    <property type="protein sequence ID" value="TCJ17633.1"/>
    <property type="molecule type" value="Genomic_DNA"/>
</dbReference>
<evidence type="ECO:0000313" key="4">
    <source>
        <dbReference type="EMBL" id="TCJ17633.1"/>
    </source>
</evidence>
<feature type="domain" description="FlgD/Vpr Ig-like" evidence="3">
    <location>
        <begin position="1591"/>
        <end position="1662"/>
    </location>
</feature>
<dbReference type="GO" id="GO:0006508">
    <property type="term" value="P:proteolysis"/>
    <property type="evidence" value="ECO:0007669"/>
    <property type="project" value="InterPro"/>
</dbReference>
<dbReference type="Pfam" id="PF13860">
    <property type="entry name" value="FlgD_ig"/>
    <property type="match status" value="1"/>
</dbReference>
<keyword evidence="1" id="KW-0732">Signal</keyword>
<accession>A0A4R1BJY8</accession>
<evidence type="ECO:0000259" key="3">
    <source>
        <dbReference type="Pfam" id="PF13860"/>
    </source>
</evidence>
<feature type="domain" description="Gingipain" evidence="2">
    <location>
        <begin position="412"/>
        <end position="786"/>
    </location>
</feature>
<dbReference type="SUPFAM" id="SSF52129">
    <property type="entry name" value="Caspase-like"/>
    <property type="match status" value="1"/>
</dbReference>
<dbReference type="InterPro" id="IPR029030">
    <property type="entry name" value="Caspase-like_dom_sf"/>
</dbReference>
<organism evidence="4 5">
    <name type="scientific">Flaviaesturariibacter flavus</name>
    <dbReference type="NCBI Taxonomy" id="2502780"/>
    <lineage>
        <taxon>Bacteria</taxon>
        <taxon>Pseudomonadati</taxon>
        <taxon>Bacteroidota</taxon>
        <taxon>Chitinophagia</taxon>
        <taxon>Chitinophagales</taxon>
        <taxon>Chitinophagaceae</taxon>
        <taxon>Flaviaestuariibacter</taxon>
    </lineage>
</organism>
<evidence type="ECO:0000313" key="5">
    <source>
        <dbReference type="Proteomes" id="UP000295334"/>
    </source>
</evidence>
<dbReference type="Gene3D" id="2.60.40.4070">
    <property type="match status" value="1"/>
</dbReference>
<dbReference type="Pfam" id="PF01364">
    <property type="entry name" value="Peptidase_C25"/>
    <property type="match status" value="1"/>
</dbReference>
<dbReference type="GO" id="GO:0008234">
    <property type="term" value="F:cysteine-type peptidase activity"/>
    <property type="evidence" value="ECO:0007669"/>
    <property type="project" value="InterPro"/>
</dbReference>
<protein>
    <submittedName>
        <fullName evidence="4">Uncharacterized protein</fullName>
    </submittedName>
</protein>
<name>A0A4R1BJY8_9BACT</name>
<sequence>MTKSAKANNPPNTLHMKKLLFCLLLLAGLAARGQNYYNEWIDYSKTYYKFKVGATGLYRIPQATLQTAGLGGVPAQQFQLWRNGVEVPLYTSVASGPLSGSDYIEFWGLMNDGGPDSLLYRERRYQLNNRWSLETDTATYFLTVNAGANKRLATTANNVNGTTLAPEPWFLYTAGKYFKDLMNQGYAVNVGDYMYSSSYDRGEGWTTGYITTGNTMPWSFSGLFPYTGAGAPKPLLVAAIAGNATNPRNYRLTVNGDSVLGGPVNFFNELVDSNRFEMSTIAGGTANLNITNITSVANDRMVVHRYELTYPRLFNFGAATTFEFSLPATAVGQYLQITNFSAGTAAPVLYDLTNGLRLVANTDVAGQFRFVLPPSATDHNLVLVRGDGSTVSPITALQTRTFTDYMQAQADYLIISNPILAAGANGSNPLEEYRAYRASADGGSYNAKIFWFEDLADQFAFGIKNHPIAIVNFARFARNRFNVAPKHVFLIGKGVVYNQARGNEANPLLPRVNLVPTFGNPASDNLLTAEPGSSQPRTPVGRLSVVNPAELAVYLAKVKQFELNQRTPSPLIASKAWMKNVVHLAGSTEPQLLSTLSTYLNQLKTIISDTFFGAKVTTFIKNSPNTVEQINNGELDRLFAEGISLITYFGHSAASHLEYNLNNPDQYNNPGKYPLFVALGCNVGNVYNFSTARLSALETISEQYTMAPNRGSIGFIASSHFGITDYLQNLSRPLYYNLGVKNYGHTIGEIMMSAVADMFAVYNEGDFYARATAEESNLNGDPALRLNPHPKPDYVIEDPLVRVSPGFVSVADNSFHLTAQALNIGRAINQPVVIEVKRTFPAGNSQIIYRDTLPGIRYIDSVGIDIAIDPNRDKGLNRITVTIDPDNTTDEIYENNNSVTKDLFIYEDEARPVYPYNFAIVNRQNIRFVASTANPFASNRAYRMEIDTTERFNSALKVTTNLTSPGGILEFQPTISFRDSTVYYWRVAEVANSGDQKWSNSSFIYIPGNDSGFNQSHYYQNLHSTYQRMHMDTVTRRFRFNEVTHEIFLRHGLYPNTSGQANFYTVSVDGIPTFGPGCLYDQLIFNVIDSNSFRPWLNQTTPTGGLYGSNALCNSGQRYNFLFMLNSAAQRKAAMDFIDRVPAGDYVIMRSAASPTTNTYVDAWKADTLLYGSGNSLYHRLYNQGFLTLDSINRPRGYAIIFKKDRASVMPPVYYVQSVPSEPITFTAIPHTPDSMGTVTSPQFGPAAAWKRLLWDGASLETPRTDSVTLSLLGIRGNGTVDTLMSGIRPGQNDIDISSVSAATYPYLSLQLNTKDTAHYTPWQLKYWRLLYSPKAEGAVAPNLLFQMKDTFDVGEPITLKMAFKNISDVAFDSLRVKAVVTDQSNVARTIPLGRYKPLVAGDTITVQVPIDSRRLVGTNTLYVDVNPDNDQPELYHFNNFIFKNFYVRGDSLNPLLDVTFDNHHIMDGDIVSAKPSIDIVLKDESRYRLLDDTSLISVQVVGPTSNDVRTYSFNSDTLRFEPATAGAGDNQATVRFRPGFTEDGEYTLIVTGKDKSGNTAGRMDYKVKFTVINKPMISNMLNYPNPFTTSTAFVFTITGSEVPQNIRIQILTITGKVVREITKEELGPLRIGSNITEFKWDGTDQYGQKLANGVYLYRVVTNLNGQSLDKFTNKNEKTDKYFNKGYGKMYLMR</sequence>